<feature type="region of interest" description="Disordered" evidence="1">
    <location>
        <begin position="1"/>
        <end position="32"/>
    </location>
</feature>
<dbReference type="Proteomes" id="UP000785200">
    <property type="component" value="Unassembled WGS sequence"/>
</dbReference>
<evidence type="ECO:0000313" key="3">
    <source>
        <dbReference type="Proteomes" id="UP000785200"/>
    </source>
</evidence>
<feature type="compositionally biased region" description="Polar residues" evidence="1">
    <location>
        <begin position="179"/>
        <end position="203"/>
    </location>
</feature>
<dbReference type="AlphaFoldDB" id="A0A9P6VFZ7"/>
<gene>
    <name evidence="2" type="ORF">D0Z07_6971</name>
</gene>
<proteinExistence type="predicted"/>
<evidence type="ECO:0000313" key="2">
    <source>
        <dbReference type="EMBL" id="KAG0647103.1"/>
    </source>
</evidence>
<feature type="region of interest" description="Disordered" evidence="1">
    <location>
        <begin position="146"/>
        <end position="267"/>
    </location>
</feature>
<organism evidence="2 3">
    <name type="scientific">Hyphodiscus hymeniophilus</name>
    <dbReference type="NCBI Taxonomy" id="353542"/>
    <lineage>
        <taxon>Eukaryota</taxon>
        <taxon>Fungi</taxon>
        <taxon>Dikarya</taxon>
        <taxon>Ascomycota</taxon>
        <taxon>Pezizomycotina</taxon>
        <taxon>Leotiomycetes</taxon>
        <taxon>Helotiales</taxon>
        <taxon>Hyphodiscaceae</taxon>
        <taxon>Hyphodiscus</taxon>
    </lineage>
</organism>
<protein>
    <submittedName>
        <fullName evidence="2">Uncharacterized protein</fullName>
    </submittedName>
</protein>
<sequence length="415" mass="46198">MPPTRTVPPAKAIKTERTHEENQERAYIAASRRSDRSLEARVESARRASEIHKRRTGRSLKVTEQDVINEEMYEEEDDDLPMQYRRLTAHLQTNSADFNRRLNAYLTNQVAMRSALGQGIINAYAQDFQQNPQFANQPYFPSPMIAHQQQQQTMQPSMQPPMQQPSSPSMQRHAPYPSPRTQQQGFQPQHNRSASIAVPQQASRMAESPIIPSENERRASMPAVKTEVKTESPDDMRSTPSSTATPTPRPSFPQGSFSQNPYNQVPQNNYNMPAFGGGFNAFSMQLPQETQQMLYGSGMPNDPYWAAMMQGSNNLPLPANTFNPSMQATTEVGKGQQMYPSVNGLNSTLGVAPSDLDMSKNFAGNLDFSNDPTFFDQAVNPLSDEATPGGTPGVGGEPWSNYIDTERWDAPTSSQ</sequence>
<feature type="compositionally biased region" description="Basic and acidic residues" evidence="1">
    <location>
        <begin position="226"/>
        <end position="237"/>
    </location>
</feature>
<comment type="caution">
    <text evidence="2">The sequence shown here is derived from an EMBL/GenBank/DDBJ whole genome shotgun (WGS) entry which is preliminary data.</text>
</comment>
<evidence type="ECO:0000256" key="1">
    <source>
        <dbReference type="SAM" id="MobiDB-lite"/>
    </source>
</evidence>
<feature type="compositionally biased region" description="Basic and acidic residues" evidence="1">
    <location>
        <begin position="13"/>
        <end position="24"/>
    </location>
</feature>
<feature type="compositionally biased region" description="Low complexity" evidence="1">
    <location>
        <begin position="148"/>
        <end position="157"/>
    </location>
</feature>
<dbReference type="EMBL" id="VNKQ01000013">
    <property type="protein sequence ID" value="KAG0647103.1"/>
    <property type="molecule type" value="Genomic_DNA"/>
</dbReference>
<name>A0A9P6VFZ7_9HELO</name>
<dbReference type="OrthoDB" id="5397087at2759"/>
<feature type="region of interest" description="Disordered" evidence="1">
    <location>
        <begin position="383"/>
        <end position="415"/>
    </location>
</feature>
<keyword evidence="3" id="KW-1185">Reference proteome</keyword>
<accession>A0A9P6VFZ7</accession>
<reference evidence="2" key="1">
    <citation type="submission" date="2019-07" db="EMBL/GenBank/DDBJ databases">
        <title>Hyphodiscus hymeniophilus genome sequencing and assembly.</title>
        <authorList>
            <person name="Kramer G."/>
            <person name="Nodwell J."/>
        </authorList>
    </citation>
    <scope>NUCLEOTIDE SEQUENCE</scope>
    <source>
        <strain evidence="2">ATCC 34498</strain>
    </source>
</reference>